<organism evidence="1 2">
    <name type="scientific">Vanilla planifolia</name>
    <name type="common">Vanilla</name>
    <dbReference type="NCBI Taxonomy" id="51239"/>
    <lineage>
        <taxon>Eukaryota</taxon>
        <taxon>Viridiplantae</taxon>
        <taxon>Streptophyta</taxon>
        <taxon>Embryophyta</taxon>
        <taxon>Tracheophyta</taxon>
        <taxon>Spermatophyta</taxon>
        <taxon>Magnoliopsida</taxon>
        <taxon>Liliopsida</taxon>
        <taxon>Asparagales</taxon>
        <taxon>Orchidaceae</taxon>
        <taxon>Vanilloideae</taxon>
        <taxon>Vanilleae</taxon>
        <taxon>Vanilla</taxon>
    </lineage>
</organism>
<gene>
    <name evidence="1" type="ORF">HPP92_010921</name>
</gene>
<sequence>MDNNEDSWENRKSNIDNLLMVLKKQSVVALSTYGVDYIIRASSISQAVWRVAAESTKAAGGMDEEEKKPAGCGLLL</sequence>
<dbReference type="AlphaFoldDB" id="A0A835R514"/>
<name>A0A835R514_VANPL</name>
<dbReference type="EMBL" id="JADCNL010000005">
    <property type="protein sequence ID" value="KAG0480063.1"/>
    <property type="molecule type" value="Genomic_DNA"/>
</dbReference>
<evidence type="ECO:0000313" key="1">
    <source>
        <dbReference type="EMBL" id="KAG0480063.1"/>
    </source>
</evidence>
<reference evidence="1 2" key="1">
    <citation type="journal article" date="2020" name="Nat. Food">
        <title>A phased Vanilla planifolia genome enables genetic improvement of flavour and production.</title>
        <authorList>
            <person name="Hasing T."/>
            <person name="Tang H."/>
            <person name="Brym M."/>
            <person name="Khazi F."/>
            <person name="Huang T."/>
            <person name="Chambers A.H."/>
        </authorList>
    </citation>
    <scope>NUCLEOTIDE SEQUENCE [LARGE SCALE GENOMIC DNA]</scope>
    <source>
        <tissue evidence="1">Leaf</tissue>
    </source>
</reference>
<proteinExistence type="predicted"/>
<dbReference type="OrthoDB" id="1865379at2759"/>
<keyword evidence="2" id="KW-1185">Reference proteome</keyword>
<dbReference type="Proteomes" id="UP000636800">
    <property type="component" value="Chromosome 5"/>
</dbReference>
<comment type="caution">
    <text evidence="1">The sequence shown here is derived from an EMBL/GenBank/DDBJ whole genome shotgun (WGS) entry which is preliminary data.</text>
</comment>
<accession>A0A835R514</accession>
<evidence type="ECO:0000313" key="2">
    <source>
        <dbReference type="Proteomes" id="UP000636800"/>
    </source>
</evidence>
<protein>
    <submittedName>
        <fullName evidence="1">Uncharacterized protein</fullName>
    </submittedName>
</protein>